<comment type="caution">
    <text evidence="6">The sequence shown here is derived from an EMBL/GenBank/DDBJ whole genome shotgun (WGS) entry which is preliminary data.</text>
</comment>
<protein>
    <submittedName>
        <fullName evidence="6">7233_t:CDS:1</fullName>
    </submittedName>
</protein>
<gene>
    <name evidence="6" type="ORF">AMORRO_LOCUS3158</name>
</gene>
<dbReference type="InterPro" id="IPR001452">
    <property type="entry name" value="SH3_domain"/>
</dbReference>
<dbReference type="SUPFAM" id="SSF50044">
    <property type="entry name" value="SH3-domain"/>
    <property type="match status" value="1"/>
</dbReference>
<organism evidence="6 7">
    <name type="scientific">Acaulospora morrowiae</name>
    <dbReference type="NCBI Taxonomy" id="94023"/>
    <lineage>
        <taxon>Eukaryota</taxon>
        <taxon>Fungi</taxon>
        <taxon>Fungi incertae sedis</taxon>
        <taxon>Mucoromycota</taxon>
        <taxon>Glomeromycotina</taxon>
        <taxon>Glomeromycetes</taxon>
        <taxon>Diversisporales</taxon>
        <taxon>Acaulosporaceae</taxon>
        <taxon>Acaulospora</taxon>
    </lineage>
</organism>
<name>A0A9N9EZ82_9GLOM</name>
<dbReference type="PROSITE" id="PS50097">
    <property type="entry name" value="BTB"/>
    <property type="match status" value="1"/>
</dbReference>
<dbReference type="Pfam" id="PF00651">
    <property type="entry name" value="BTB"/>
    <property type="match status" value="1"/>
</dbReference>
<dbReference type="EMBL" id="CAJVPV010001486">
    <property type="protein sequence ID" value="CAG8499011.1"/>
    <property type="molecule type" value="Genomic_DNA"/>
</dbReference>
<feature type="non-terminal residue" evidence="6">
    <location>
        <position position="394"/>
    </location>
</feature>
<evidence type="ECO:0000256" key="2">
    <source>
        <dbReference type="PROSITE-ProRule" id="PRU00192"/>
    </source>
</evidence>
<dbReference type="SMART" id="SM00225">
    <property type="entry name" value="BTB"/>
    <property type="match status" value="1"/>
</dbReference>
<keyword evidence="1 2" id="KW-0728">SH3 domain</keyword>
<dbReference type="CDD" id="cd00174">
    <property type="entry name" value="SH3"/>
    <property type="match status" value="1"/>
</dbReference>
<feature type="region of interest" description="Disordered" evidence="3">
    <location>
        <begin position="258"/>
        <end position="278"/>
    </location>
</feature>
<dbReference type="InterPro" id="IPR050670">
    <property type="entry name" value="STAM"/>
</dbReference>
<dbReference type="OrthoDB" id="10255964at2759"/>
<dbReference type="PANTHER" id="PTHR45929:SF7">
    <property type="entry name" value="LAS SEVENTEEN-BINDING PROTEIN 1"/>
    <property type="match status" value="1"/>
</dbReference>
<dbReference type="PANTHER" id="PTHR45929">
    <property type="entry name" value="JAK PATHWAY SIGNAL TRANSDUCTION ADAPTOR MOLECULE"/>
    <property type="match status" value="1"/>
</dbReference>
<dbReference type="Proteomes" id="UP000789342">
    <property type="component" value="Unassembled WGS sequence"/>
</dbReference>
<dbReference type="SUPFAM" id="SSF54695">
    <property type="entry name" value="POZ domain"/>
    <property type="match status" value="1"/>
</dbReference>
<dbReference type="PROSITE" id="PS50002">
    <property type="entry name" value="SH3"/>
    <property type="match status" value="1"/>
</dbReference>
<proteinExistence type="predicted"/>
<evidence type="ECO:0000313" key="6">
    <source>
        <dbReference type="EMBL" id="CAG8499011.1"/>
    </source>
</evidence>
<dbReference type="InterPro" id="IPR011333">
    <property type="entry name" value="SKP1/BTB/POZ_sf"/>
</dbReference>
<dbReference type="CDD" id="cd18186">
    <property type="entry name" value="BTB_POZ_ZBTB_KLHL-like"/>
    <property type="match status" value="1"/>
</dbReference>
<sequence length="394" mass="44840">YMHGKMLTLYTFLSNDFMNLFRSSVDYDVIIEVGEVPYNKSYKVHSLILQSRSKKLKRDLSEIRYNNDNIKVLKMPHIPAVVFDVIISYIYSGVIPVETIDPSVIFDLLIASDEFCLDGLIEQIQNYLTNNCTHWLILHFGQVYYEVFPPEEPISSVILPPRMQMSTPQESTQVPTQPAQMSTNLMQTQTQSVQMSTNLMQTQAQSVQMSTNLMQTQAQSVQIPTLPVIKSQITQMPTQPTQSQILQPETQIMQAPTQPMQTPTQPMQTPTQPMQTPTQPMQRLTEQVDAIKLDSSPQVMQPQQLSDVIERVVAMWDYTGEDDENDLSFKKGDIIEVTEYLSEGWGNGRIEGKNEEGVFPLNYTKKLHTESSQSISVPMPNPPFVPKIPRQPGY</sequence>
<dbReference type="SMART" id="SM00326">
    <property type="entry name" value="SH3"/>
    <property type="match status" value="1"/>
</dbReference>
<feature type="domain" description="SH3" evidence="4">
    <location>
        <begin position="307"/>
        <end position="369"/>
    </location>
</feature>
<evidence type="ECO:0000256" key="3">
    <source>
        <dbReference type="SAM" id="MobiDB-lite"/>
    </source>
</evidence>
<dbReference type="Gene3D" id="3.30.710.10">
    <property type="entry name" value="Potassium Channel Kv1.1, Chain A"/>
    <property type="match status" value="1"/>
</dbReference>
<dbReference type="Gene3D" id="2.30.30.40">
    <property type="entry name" value="SH3 Domains"/>
    <property type="match status" value="1"/>
</dbReference>
<dbReference type="InterPro" id="IPR000210">
    <property type="entry name" value="BTB/POZ_dom"/>
</dbReference>
<dbReference type="Pfam" id="PF00018">
    <property type="entry name" value="SH3_1"/>
    <property type="match status" value="1"/>
</dbReference>
<dbReference type="AlphaFoldDB" id="A0A9N9EZ82"/>
<evidence type="ECO:0000259" key="5">
    <source>
        <dbReference type="PROSITE" id="PS50097"/>
    </source>
</evidence>
<reference evidence="6" key="1">
    <citation type="submission" date="2021-06" db="EMBL/GenBank/DDBJ databases">
        <authorList>
            <person name="Kallberg Y."/>
            <person name="Tangrot J."/>
            <person name="Rosling A."/>
        </authorList>
    </citation>
    <scope>NUCLEOTIDE SEQUENCE</scope>
    <source>
        <strain evidence="6">CL551</strain>
    </source>
</reference>
<evidence type="ECO:0000313" key="7">
    <source>
        <dbReference type="Proteomes" id="UP000789342"/>
    </source>
</evidence>
<evidence type="ECO:0000259" key="4">
    <source>
        <dbReference type="PROSITE" id="PS50002"/>
    </source>
</evidence>
<feature type="region of interest" description="Disordered" evidence="3">
    <location>
        <begin position="371"/>
        <end position="394"/>
    </location>
</feature>
<dbReference type="PRINTS" id="PR00452">
    <property type="entry name" value="SH3DOMAIN"/>
</dbReference>
<dbReference type="InterPro" id="IPR036028">
    <property type="entry name" value="SH3-like_dom_sf"/>
</dbReference>
<evidence type="ECO:0000256" key="1">
    <source>
        <dbReference type="ARBA" id="ARBA00022443"/>
    </source>
</evidence>
<keyword evidence="7" id="KW-1185">Reference proteome</keyword>
<accession>A0A9N9EZ82</accession>
<feature type="domain" description="BTB" evidence="5">
    <location>
        <begin position="27"/>
        <end position="99"/>
    </location>
</feature>